<gene>
    <name evidence="1" type="ORF">Q7C36_009348</name>
</gene>
<accession>A0AA88SVR4</accession>
<name>A0AA88SVR4_TACVA</name>
<dbReference type="EMBL" id="JAVHJS010000009">
    <property type="protein sequence ID" value="KAK2847666.1"/>
    <property type="molecule type" value="Genomic_DNA"/>
</dbReference>
<dbReference type="AlphaFoldDB" id="A0AA88SVR4"/>
<keyword evidence="2" id="KW-1185">Reference proteome</keyword>
<comment type="caution">
    <text evidence="1">The sequence shown here is derived from an EMBL/GenBank/DDBJ whole genome shotgun (WGS) entry which is preliminary data.</text>
</comment>
<evidence type="ECO:0000313" key="2">
    <source>
        <dbReference type="Proteomes" id="UP001187315"/>
    </source>
</evidence>
<reference evidence="1" key="1">
    <citation type="submission" date="2023-08" db="EMBL/GenBank/DDBJ databases">
        <title>Pelteobagrus vachellii genome.</title>
        <authorList>
            <person name="Liu H."/>
        </authorList>
    </citation>
    <scope>NUCLEOTIDE SEQUENCE</scope>
    <source>
        <strain evidence="1">PRFRI_2022a</strain>
        <tissue evidence="1">Muscle</tissue>
    </source>
</reference>
<dbReference type="Proteomes" id="UP001187315">
    <property type="component" value="Unassembled WGS sequence"/>
</dbReference>
<proteinExistence type="predicted"/>
<organism evidence="1 2">
    <name type="scientific">Tachysurus vachellii</name>
    <name type="common">Darkbarbel catfish</name>
    <name type="synonym">Pelteobagrus vachellii</name>
    <dbReference type="NCBI Taxonomy" id="175792"/>
    <lineage>
        <taxon>Eukaryota</taxon>
        <taxon>Metazoa</taxon>
        <taxon>Chordata</taxon>
        <taxon>Craniata</taxon>
        <taxon>Vertebrata</taxon>
        <taxon>Euteleostomi</taxon>
        <taxon>Actinopterygii</taxon>
        <taxon>Neopterygii</taxon>
        <taxon>Teleostei</taxon>
        <taxon>Ostariophysi</taxon>
        <taxon>Siluriformes</taxon>
        <taxon>Bagridae</taxon>
        <taxon>Tachysurus</taxon>
    </lineage>
</organism>
<protein>
    <submittedName>
        <fullName evidence="1">Uncharacterized protein</fullName>
    </submittedName>
</protein>
<evidence type="ECO:0000313" key="1">
    <source>
        <dbReference type="EMBL" id="KAK2847666.1"/>
    </source>
</evidence>
<sequence length="67" mass="7178">MSEISSSAVNLGNLRKSQAQGLNFLIQISGLMFLALCPHDIELLVSQGRGMNSYMSAHSSALAHTDD</sequence>